<evidence type="ECO:0008006" key="4">
    <source>
        <dbReference type="Google" id="ProtNLM"/>
    </source>
</evidence>
<dbReference type="PATRIC" id="fig|1492738.3.peg.248"/>
<comment type="caution">
    <text evidence="2">The sequence shown here is derived from an EMBL/GenBank/DDBJ whole genome shotgun (WGS) entry which is preliminary data.</text>
</comment>
<keyword evidence="1" id="KW-0732">Signal</keyword>
<evidence type="ECO:0000313" key="2">
    <source>
        <dbReference type="EMBL" id="KDN56751.1"/>
    </source>
</evidence>
<dbReference type="RefSeq" id="WP_236353485.1">
    <property type="nucleotide sequence ID" value="NZ_JNCA01000001.1"/>
</dbReference>
<protein>
    <recommendedName>
        <fullName evidence="4">DUF3078 domain-containing protein</fullName>
    </recommendedName>
</protein>
<sequence>MKLQDFNKLIIALILLISTSLFSQTINDTIAKDSTKTAVVPKLKNISRKNTIKKTPVLVLNDTIAKDSVREIIVSVIHDNFYRKPEPQKMKYTLARIVAIPEIQRIEAHYSHWKGKNILGFDISEIAFVNWSAGGTSSISGLLKGDFNRTYERKYTKWVNELSVRYGMNKQDGIELRKTDDAFRFDSTFGYRKNPESNWYHSGKLNFNSQLTNGYKYPNKDTPISRLFAPAYMFLGTGAEYSTKAKNHVFYASPLTYKATFVWDQELANKGSFGVEKAVLDADGNILQKGKRSKNEVGILITDRYKKEIAKNVIFVSNVSLYSDYINKFGNVDVDCDLALNLVVNQYVKANIGTRIIYDDDIKNKIEVNGKQVTEGPKTQLKQVLGVGLTYAF</sequence>
<dbReference type="STRING" id="1492738.FEM21_02540"/>
<dbReference type="Proteomes" id="UP000027064">
    <property type="component" value="Unassembled WGS sequence"/>
</dbReference>
<name>A0A066WSH8_9FLAO</name>
<accession>A0A066WSH8</accession>
<dbReference type="eggNOG" id="COG3137">
    <property type="taxonomic scope" value="Bacteria"/>
</dbReference>
<feature type="chain" id="PRO_5001634100" description="DUF3078 domain-containing protein" evidence="1">
    <location>
        <begin position="24"/>
        <end position="393"/>
    </location>
</feature>
<keyword evidence="3" id="KW-1185">Reference proteome</keyword>
<reference evidence="2 3" key="1">
    <citation type="submission" date="2014-05" db="EMBL/GenBank/DDBJ databases">
        <title>Genome Sequence of Flavobacterium sp. EM1321.</title>
        <authorList>
            <person name="Shin S.-K."/>
            <person name="Yi H."/>
        </authorList>
    </citation>
    <scope>NUCLEOTIDE SEQUENCE [LARGE SCALE GENOMIC DNA]</scope>
    <source>
        <strain evidence="2 3">EM1321</strain>
    </source>
</reference>
<dbReference type="InterPro" id="IPR021428">
    <property type="entry name" value="DUF3078"/>
</dbReference>
<evidence type="ECO:0000256" key="1">
    <source>
        <dbReference type="SAM" id="SignalP"/>
    </source>
</evidence>
<gene>
    <name evidence="2" type="ORF">FEM21_02540</name>
</gene>
<dbReference type="EMBL" id="JNCA01000001">
    <property type="protein sequence ID" value="KDN56751.1"/>
    <property type="molecule type" value="Genomic_DNA"/>
</dbReference>
<feature type="signal peptide" evidence="1">
    <location>
        <begin position="1"/>
        <end position="23"/>
    </location>
</feature>
<dbReference type="AlphaFoldDB" id="A0A066WSH8"/>
<organism evidence="2 3">
    <name type="scientific">Flavobacterium seoulense</name>
    <dbReference type="NCBI Taxonomy" id="1492738"/>
    <lineage>
        <taxon>Bacteria</taxon>
        <taxon>Pseudomonadati</taxon>
        <taxon>Bacteroidota</taxon>
        <taxon>Flavobacteriia</taxon>
        <taxon>Flavobacteriales</taxon>
        <taxon>Flavobacteriaceae</taxon>
        <taxon>Flavobacterium</taxon>
    </lineage>
</organism>
<dbReference type="Pfam" id="PF11276">
    <property type="entry name" value="DUF3078"/>
    <property type="match status" value="1"/>
</dbReference>
<evidence type="ECO:0000313" key="3">
    <source>
        <dbReference type="Proteomes" id="UP000027064"/>
    </source>
</evidence>
<proteinExistence type="predicted"/>